<dbReference type="InterPro" id="IPR036875">
    <property type="entry name" value="Znf_CCHC_sf"/>
</dbReference>
<dbReference type="Pfam" id="PF00098">
    <property type="entry name" value="zf-CCHC"/>
    <property type="match status" value="1"/>
</dbReference>
<evidence type="ECO:0000256" key="2">
    <source>
        <dbReference type="SAM" id="MobiDB-lite"/>
    </source>
</evidence>
<comment type="caution">
    <text evidence="4">The sequence shown here is derived from an EMBL/GenBank/DDBJ whole genome shotgun (WGS) entry which is preliminary data.</text>
</comment>
<keyword evidence="1" id="KW-0479">Metal-binding</keyword>
<organism evidence="4">
    <name type="scientific">Tanacetum cinerariifolium</name>
    <name type="common">Dalmatian daisy</name>
    <name type="synonym">Chrysanthemum cinerariifolium</name>
    <dbReference type="NCBI Taxonomy" id="118510"/>
    <lineage>
        <taxon>Eukaryota</taxon>
        <taxon>Viridiplantae</taxon>
        <taxon>Streptophyta</taxon>
        <taxon>Embryophyta</taxon>
        <taxon>Tracheophyta</taxon>
        <taxon>Spermatophyta</taxon>
        <taxon>Magnoliopsida</taxon>
        <taxon>eudicotyledons</taxon>
        <taxon>Gunneridae</taxon>
        <taxon>Pentapetalae</taxon>
        <taxon>asterids</taxon>
        <taxon>campanulids</taxon>
        <taxon>Asterales</taxon>
        <taxon>Asteraceae</taxon>
        <taxon>Asteroideae</taxon>
        <taxon>Anthemideae</taxon>
        <taxon>Anthemidinae</taxon>
        <taxon>Tanacetum</taxon>
    </lineage>
</organism>
<dbReference type="GO" id="GO:0003676">
    <property type="term" value="F:nucleic acid binding"/>
    <property type="evidence" value="ECO:0007669"/>
    <property type="project" value="InterPro"/>
</dbReference>
<evidence type="ECO:0000313" key="4">
    <source>
        <dbReference type="EMBL" id="GFA96555.1"/>
    </source>
</evidence>
<dbReference type="PROSITE" id="PS50158">
    <property type="entry name" value="ZF_CCHC"/>
    <property type="match status" value="1"/>
</dbReference>
<feature type="region of interest" description="Disordered" evidence="2">
    <location>
        <begin position="47"/>
        <end position="71"/>
    </location>
</feature>
<sequence length="311" mass="35434">MISMRIKKFNKRTGRKLQFDTKDPVGFNKTKVECFNCHKMGHFSRDCRAKGNEDSRRRDARYNGNKTRDNDTQNYAMMAYSSSNSGSNNEASDLEDTPVNDRYADGMHVVPPHMTWNYMPSGPDVEIDYSTFTYGPKQTSADESDSKPSEYAFCESDSSVETSTSIPEPVENASKVVCEPKVWIDAPIIKEYDSDSDNASVSNVQEDNEKPSFAFTNSVNHVKTARENIKETGTTNHSPKIEKQDRNGRTKKGLGYAFTRKACFVCGCNWRYKRNSWNKVFNYNSGSKFRKSIKDPLGRLKSEMAWVPKRN</sequence>
<evidence type="ECO:0000259" key="3">
    <source>
        <dbReference type="PROSITE" id="PS50158"/>
    </source>
</evidence>
<gene>
    <name evidence="4" type="ORF">Tci_668527</name>
</gene>
<evidence type="ECO:0000256" key="1">
    <source>
        <dbReference type="PROSITE-ProRule" id="PRU00047"/>
    </source>
</evidence>
<proteinExistence type="predicted"/>
<protein>
    <submittedName>
        <fullName evidence="4">Ribonuclease H-like domain-containing protein</fullName>
    </submittedName>
</protein>
<dbReference type="InterPro" id="IPR001878">
    <property type="entry name" value="Znf_CCHC"/>
</dbReference>
<feature type="domain" description="CCHC-type" evidence="3">
    <location>
        <begin position="34"/>
        <end position="48"/>
    </location>
</feature>
<accession>A0A699KL52</accession>
<dbReference type="GO" id="GO:0008270">
    <property type="term" value="F:zinc ion binding"/>
    <property type="evidence" value="ECO:0007669"/>
    <property type="project" value="UniProtKB-KW"/>
</dbReference>
<dbReference type="SMART" id="SM00343">
    <property type="entry name" value="ZnF_C2HC"/>
    <property type="match status" value="1"/>
</dbReference>
<dbReference type="Gene3D" id="4.10.60.10">
    <property type="entry name" value="Zinc finger, CCHC-type"/>
    <property type="match status" value="1"/>
</dbReference>
<dbReference type="EMBL" id="BKCJ010523565">
    <property type="protein sequence ID" value="GFA96555.1"/>
    <property type="molecule type" value="Genomic_DNA"/>
</dbReference>
<dbReference type="AlphaFoldDB" id="A0A699KL52"/>
<name>A0A699KL52_TANCI</name>
<keyword evidence="1" id="KW-0863">Zinc-finger</keyword>
<dbReference type="SUPFAM" id="SSF57756">
    <property type="entry name" value="Retrovirus zinc finger-like domains"/>
    <property type="match status" value="1"/>
</dbReference>
<keyword evidence="1" id="KW-0862">Zinc</keyword>
<reference evidence="4" key="1">
    <citation type="journal article" date="2019" name="Sci. Rep.">
        <title>Draft genome of Tanacetum cinerariifolium, the natural source of mosquito coil.</title>
        <authorList>
            <person name="Yamashiro T."/>
            <person name="Shiraishi A."/>
            <person name="Satake H."/>
            <person name="Nakayama K."/>
        </authorList>
    </citation>
    <scope>NUCLEOTIDE SEQUENCE</scope>
</reference>